<dbReference type="PANTHER" id="PTHR30250">
    <property type="entry name" value="PST FAMILY PREDICTED COLANIC ACID TRANSPORTER"/>
    <property type="match status" value="1"/>
</dbReference>
<dbReference type="AlphaFoldDB" id="A0A1G9M080"/>
<keyword evidence="4 6" id="KW-1133">Transmembrane helix</keyword>
<keyword evidence="2" id="KW-1003">Cell membrane</keyword>
<feature type="transmembrane region" description="Helical" evidence="6">
    <location>
        <begin position="357"/>
        <end position="374"/>
    </location>
</feature>
<feature type="transmembrane region" description="Helical" evidence="6">
    <location>
        <begin position="213"/>
        <end position="237"/>
    </location>
</feature>
<evidence type="ECO:0000256" key="1">
    <source>
        <dbReference type="ARBA" id="ARBA00004651"/>
    </source>
</evidence>
<gene>
    <name evidence="7" type="ORF">SAMN05661010_02244</name>
</gene>
<comment type="subcellular location">
    <subcellularLocation>
        <location evidence="1">Cell membrane</location>
        <topology evidence="1">Multi-pass membrane protein</topology>
    </subcellularLocation>
</comment>
<feature type="transmembrane region" description="Helical" evidence="6">
    <location>
        <begin position="300"/>
        <end position="320"/>
    </location>
</feature>
<reference evidence="7 8" key="1">
    <citation type="submission" date="2016-10" db="EMBL/GenBank/DDBJ databases">
        <authorList>
            <person name="de Groot N.N."/>
        </authorList>
    </citation>
    <scope>NUCLEOTIDE SEQUENCE [LARGE SCALE GENOMIC DNA]</scope>
    <source>
        <strain evidence="7 8">DSM 14789</strain>
    </source>
</reference>
<evidence type="ECO:0000256" key="6">
    <source>
        <dbReference type="SAM" id="Phobius"/>
    </source>
</evidence>
<keyword evidence="5 6" id="KW-0472">Membrane</keyword>
<proteinExistence type="predicted"/>
<organism evidence="7 8">
    <name type="scientific">Modicisalibacter muralis</name>
    <dbReference type="NCBI Taxonomy" id="119000"/>
    <lineage>
        <taxon>Bacteria</taxon>
        <taxon>Pseudomonadati</taxon>
        <taxon>Pseudomonadota</taxon>
        <taxon>Gammaproteobacteria</taxon>
        <taxon>Oceanospirillales</taxon>
        <taxon>Halomonadaceae</taxon>
        <taxon>Modicisalibacter</taxon>
    </lineage>
</organism>
<feature type="transmembrane region" description="Helical" evidence="6">
    <location>
        <begin position="332"/>
        <end position="351"/>
    </location>
</feature>
<dbReference type="Proteomes" id="UP000198654">
    <property type="component" value="Unassembled WGS sequence"/>
</dbReference>
<feature type="transmembrane region" description="Helical" evidence="6">
    <location>
        <begin position="169"/>
        <end position="192"/>
    </location>
</feature>
<protein>
    <submittedName>
        <fullName evidence="7">Polysaccharide biosynthesis C-terminal domain-containing protein</fullName>
    </submittedName>
</protein>
<evidence type="ECO:0000256" key="3">
    <source>
        <dbReference type="ARBA" id="ARBA00022692"/>
    </source>
</evidence>
<feature type="transmembrane region" description="Helical" evidence="6">
    <location>
        <begin position="243"/>
        <end position="267"/>
    </location>
</feature>
<feature type="transmembrane region" description="Helical" evidence="6">
    <location>
        <begin position="274"/>
        <end position="294"/>
    </location>
</feature>
<evidence type="ECO:0000256" key="5">
    <source>
        <dbReference type="ARBA" id="ARBA00023136"/>
    </source>
</evidence>
<accession>A0A1G9M080</accession>
<name>A0A1G9M080_9GAMM</name>
<feature type="transmembrane region" description="Helical" evidence="6">
    <location>
        <begin position="90"/>
        <end position="110"/>
    </location>
</feature>
<feature type="transmembrane region" description="Helical" evidence="6">
    <location>
        <begin position="131"/>
        <end position="149"/>
    </location>
</feature>
<evidence type="ECO:0000313" key="8">
    <source>
        <dbReference type="Proteomes" id="UP000198654"/>
    </source>
</evidence>
<feature type="transmembrane region" description="Helical" evidence="6">
    <location>
        <begin position="32"/>
        <end position="54"/>
    </location>
</feature>
<dbReference type="EMBL" id="FNGI01000006">
    <property type="protein sequence ID" value="SDL67672.1"/>
    <property type="molecule type" value="Genomic_DNA"/>
</dbReference>
<sequence>MPSMALLLIVLGGLLLFDGLVARLLFDVPDQLLSIMVAVGMIVQLVSRFLSLILRMYEQGLAFSMSQVLPKLLLLAIIGIYILIGVSQNLTSLVLAYVATFTLTCMVFAWNTRQEWLASFQQSVDAERLKPMLRFGLPLVLNGVAFWGLTATDKVLLRVLSSYQELGLYTVAVSFAAAGIILQSVFSTIWAPTVYRWVSKGECLERVDQVSRYVLFCVVIIFCLTGLFSWLVTFILPDRYDDVQWLVISCLGYPLLYTLSETTVVGIGVTRRTGFAMLAAVLAFATNAVGNWYLIPSFGAAGAAVSTIIAFLVFFILRTEFSMFLWRPIPRLVHYCYTTVLVFGSILSTLYGEQLSWLTYSFWLVVLLASFWTFRAEVGQLKQVVLYRLGNQ</sequence>
<dbReference type="InterPro" id="IPR050833">
    <property type="entry name" value="Poly_Biosynth_Transport"/>
</dbReference>
<keyword evidence="3 6" id="KW-0812">Transmembrane</keyword>
<evidence type="ECO:0000313" key="7">
    <source>
        <dbReference type="EMBL" id="SDL67672.1"/>
    </source>
</evidence>
<feature type="transmembrane region" description="Helical" evidence="6">
    <location>
        <begin position="61"/>
        <end position="84"/>
    </location>
</feature>
<keyword evidence="8" id="KW-1185">Reference proteome</keyword>
<evidence type="ECO:0000256" key="2">
    <source>
        <dbReference type="ARBA" id="ARBA00022475"/>
    </source>
</evidence>
<dbReference type="PANTHER" id="PTHR30250:SF11">
    <property type="entry name" value="O-ANTIGEN TRANSPORTER-RELATED"/>
    <property type="match status" value="1"/>
</dbReference>
<evidence type="ECO:0000256" key="4">
    <source>
        <dbReference type="ARBA" id="ARBA00022989"/>
    </source>
</evidence>
<dbReference type="GO" id="GO:0005886">
    <property type="term" value="C:plasma membrane"/>
    <property type="evidence" value="ECO:0007669"/>
    <property type="project" value="UniProtKB-SubCell"/>
</dbReference>
<dbReference type="STRING" id="119000.SAMN05661010_02244"/>